<reference evidence="4" key="1">
    <citation type="submission" date="2010-05" db="EMBL/GenBank/DDBJ databases">
        <title>The genome sequence of Magnaporthe poae strain ATCC 64411.</title>
        <authorList>
            <person name="Ma L.-J."/>
            <person name="Dead R."/>
            <person name="Young S."/>
            <person name="Zeng Q."/>
            <person name="Koehrsen M."/>
            <person name="Alvarado L."/>
            <person name="Berlin A."/>
            <person name="Chapman S.B."/>
            <person name="Chen Z."/>
            <person name="Freedman E."/>
            <person name="Gellesch M."/>
            <person name="Goldberg J."/>
            <person name="Griggs A."/>
            <person name="Gujja S."/>
            <person name="Heilman E.R."/>
            <person name="Heiman D."/>
            <person name="Hepburn T."/>
            <person name="Howarth C."/>
            <person name="Jen D."/>
            <person name="Larson L."/>
            <person name="Mehta T."/>
            <person name="Neiman D."/>
            <person name="Pearson M."/>
            <person name="Roberts A."/>
            <person name="Saif S."/>
            <person name="Shea T."/>
            <person name="Shenoy N."/>
            <person name="Sisk P."/>
            <person name="Stolte C."/>
            <person name="Sykes S."/>
            <person name="Walk T."/>
            <person name="White J."/>
            <person name="Yandava C."/>
            <person name="Haas B."/>
            <person name="Nusbaum C."/>
            <person name="Birren B."/>
        </authorList>
    </citation>
    <scope>NUCLEOTIDE SEQUENCE [LARGE SCALE GENOMIC DNA]</scope>
    <source>
        <strain evidence="4">ATCC 64411 / 73-15</strain>
    </source>
</reference>
<gene>
    <name evidence="2" type="ORF">MAPG_03483</name>
</gene>
<feature type="compositionally biased region" description="Pro residues" evidence="1">
    <location>
        <begin position="84"/>
        <end position="94"/>
    </location>
</feature>
<reference evidence="3" key="4">
    <citation type="journal article" date="2015" name="G3 (Bethesda)">
        <title>Genome sequences of three phytopathogenic species of the Magnaporthaceae family of fungi.</title>
        <authorList>
            <person name="Okagaki L.H."/>
            <person name="Nunes C.C."/>
            <person name="Sailsbery J."/>
            <person name="Clay B."/>
            <person name="Brown D."/>
            <person name="John T."/>
            <person name="Oh Y."/>
            <person name="Young N."/>
            <person name="Fitzgerald M."/>
            <person name="Haas B.J."/>
            <person name="Zeng Q."/>
            <person name="Young S."/>
            <person name="Adiconis X."/>
            <person name="Fan L."/>
            <person name="Levin J.Z."/>
            <person name="Mitchell T.K."/>
            <person name="Okubara P.A."/>
            <person name="Farman M.L."/>
            <person name="Kohn L.M."/>
            <person name="Birren B."/>
            <person name="Ma L.-J."/>
            <person name="Dean R.A."/>
        </authorList>
    </citation>
    <scope>NUCLEOTIDE SEQUENCE</scope>
    <source>
        <strain evidence="3">ATCC 64411 / 73-15</strain>
    </source>
</reference>
<dbReference type="EMBL" id="ADBL01000830">
    <property type="status" value="NOT_ANNOTATED_CDS"/>
    <property type="molecule type" value="Genomic_DNA"/>
</dbReference>
<reference evidence="2" key="3">
    <citation type="submission" date="2011-03" db="EMBL/GenBank/DDBJ databases">
        <title>Annotation of Magnaporthe poae ATCC 64411.</title>
        <authorList>
            <person name="Ma L.-J."/>
            <person name="Dead R."/>
            <person name="Young S.K."/>
            <person name="Zeng Q."/>
            <person name="Gargeya S."/>
            <person name="Fitzgerald M."/>
            <person name="Haas B."/>
            <person name="Abouelleil A."/>
            <person name="Alvarado L."/>
            <person name="Arachchi H.M."/>
            <person name="Berlin A."/>
            <person name="Brown A."/>
            <person name="Chapman S.B."/>
            <person name="Chen Z."/>
            <person name="Dunbar C."/>
            <person name="Freedman E."/>
            <person name="Gearin G."/>
            <person name="Gellesch M."/>
            <person name="Goldberg J."/>
            <person name="Griggs A."/>
            <person name="Gujja S."/>
            <person name="Heiman D."/>
            <person name="Howarth C."/>
            <person name="Larson L."/>
            <person name="Lui A."/>
            <person name="MacDonald P.J.P."/>
            <person name="Mehta T."/>
            <person name="Montmayeur A."/>
            <person name="Murphy C."/>
            <person name="Neiman D."/>
            <person name="Pearson M."/>
            <person name="Priest M."/>
            <person name="Roberts A."/>
            <person name="Saif S."/>
            <person name="Shea T."/>
            <person name="Shenoy N."/>
            <person name="Sisk P."/>
            <person name="Stolte C."/>
            <person name="Sykes S."/>
            <person name="Yandava C."/>
            <person name="Wortman J."/>
            <person name="Nusbaum C."/>
            <person name="Birren B."/>
        </authorList>
    </citation>
    <scope>NUCLEOTIDE SEQUENCE</scope>
    <source>
        <strain evidence="2">ATCC 64411</strain>
    </source>
</reference>
<dbReference type="EnsemblFungi" id="MAPG_03483T0">
    <property type="protein sequence ID" value="MAPG_03483T0"/>
    <property type="gene ID" value="MAPG_03483"/>
</dbReference>
<reference evidence="2" key="2">
    <citation type="submission" date="2010-05" db="EMBL/GenBank/DDBJ databases">
        <title>The Genome Sequence of Magnaporthe poae strain ATCC 64411.</title>
        <authorList>
            <consortium name="The Broad Institute Genome Sequencing Platform"/>
            <consortium name="Broad Institute Genome Sequencing Center for Infectious Disease"/>
            <person name="Ma L.-J."/>
            <person name="Dead R."/>
            <person name="Young S."/>
            <person name="Zeng Q."/>
            <person name="Koehrsen M."/>
            <person name="Alvarado L."/>
            <person name="Berlin A."/>
            <person name="Chapman S.B."/>
            <person name="Chen Z."/>
            <person name="Freedman E."/>
            <person name="Gellesch M."/>
            <person name="Goldberg J."/>
            <person name="Griggs A."/>
            <person name="Gujja S."/>
            <person name="Heilman E.R."/>
            <person name="Heiman D."/>
            <person name="Hepburn T."/>
            <person name="Howarth C."/>
            <person name="Jen D."/>
            <person name="Larson L."/>
            <person name="Mehta T."/>
            <person name="Neiman D."/>
            <person name="Pearson M."/>
            <person name="Roberts A."/>
            <person name="Saif S."/>
            <person name="Shea T."/>
            <person name="Shenoy N."/>
            <person name="Sisk P."/>
            <person name="Stolte C."/>
            <person name="Sykes S."/>
            <person name="Walk T."/>
            <person name="White J."/>
            <person name="Yandava C."/>
            <person name="Haas B."/>
            <person name="Nusbaum C."/>
            <person name="Birren B."/>
        </authorList>
    </citation>
    <scope>NUCLEOTIDE SEQUENCE</scope>
    <source>
        <strain evidence="2">ATCC 64411</strain>
    </source>
</reference>
<name>A0A0C4DU48_MAGP6</name>
<reference evidence="3" key="5">
    <citation type="submission" date="2015-06" db="UniProtKB">
        <authorList>
            <consortium name="EnsemblFungi"/>
        </authorList>
    </citation>
    <scope>IDENTIFICATION</scope>
    <source>
        <strain evidence="3">ATCC 64411</strain>
    </source>
</reference>
<dbReference type="Proteomes" id="UP000011715">
    <property type="component" value="Unassembled WGS sequence"/>
</dbReference>
<evidence type="ECO:0000313" key="3">
    <source>
        <dbReference type="EnsemblFungi" id="MAPG_03483T0"/>
    </source>
</evidence>
<dbReference type="VEuPathDB" id="FungiDB:MAPG_03483"/>
<proteinExistence type="predicted"/>
<keyword evidence="4" id="KW-1185">Reference proteome</keyword>
<accession>A0A0C4DU48</accession>
<sequence>MGCKRRRLRQVRGRSGSAGWVLNHQNNGSAAASTCLTRRASKPWGNGQGIVAGYGLVFLPQSGGGREPGLAGVTSPAGGSAPSLHPPSSLPCPARPAGGSRVYREGQSTPDPDIPPFSRIAVKVQDPVLHHHLRPNQMHSRQRLCLPARQNAERAGGFGTDELESIADEEPRAIRRHVVLQREAANLEAVSITRSPVLSE</sequence>
<organism evidence="3 4">
    <name type="scientific">Magnaporthiopsis poae (strain ATCC 64411 / 73-15)</name>
    <name type="common">Kentucky bluegrass fungus</name>
    <name type="synonym">Magnaporthe poae</name>
    <dbReference type="NCBI Taxonomy" id="644358"/>
    <lineage>
        <taxon>Eukaryota</taxon>
        <taxon>Fungi</taxon>
        <taxon>Dikarya</taxon>
        <taxon>Ascomycota</taxon>
        <taxon>Pezizomycotina</taxon>
        <taxon>Sordariomycetes</taxon>
        <taxon>Sordariomycetidae</taxon>
        <taxon>Magnaporthales</taxon>
        <taxon>Magnaporthaceae</taxon>
        <taxon>Magnaporthiopsis</taxon>
    </lineage>
</organism>
<dbReference type="EMBL" id="GL876967">
    <property type="protein sequence ID" value="KLU84441.1"/>
    <property type="molecule type" value="Genomic_DNA"/>
</dbReference>
<feature type="region of interest" description="Disordered" evidence="1">
    <location>
        <begin position="67"/>
        <end position="117"/>
    </location>
</feature>
<dbReference type="AlphaFoldDB" id="A0A0C4DU48"/>
<protein>
    <submittedName>
        <fullName evidence="2 3">Uncharacterized protein</fullName>
    </submittedName>
</protein>
<evidence type="ECO:0000313" key="2">
    <source>
        <dbReference type="EMBL" id="KLU84441.1"/>
    </source>
</evidence>
<evidence type="ECO:0000313" key="4">
    <source>
        <dbReference type="Proteomes" id="UP000011715"/>
    </source>
</evidence>
<evidence type="ECO:0000256" key="1">
    <source>
        <dbReference type="SAM" id="MobiDB-lite"/>
    </source>
</evidence>